<protein>
    <submittedName>
        <fullName evidence="1">Uncharacterized protein</fullName>
    </submittedName>
</protein>
<dbReference type="AlphaFoldDB" id="A0A290WXR4"/>
<gene>
    <name evidence="1" type="ORF">CNX70_16980</name>
</gene>
<name>A0A290WXR4_9BURK</name>
<dbReference type="EMBL" id="CP023422">
    <property type="protein sequence ID" value="ATD61667.1"/>
    <property type="molecule type" value="Genomic_DNA"/>
</dbReference>
<dbReference type="Proteomes" id="UP000218437">
    <property type="component" value="Chromosome"/>
</dbReference>
<keyword evidence="2" id="KW-1185">Reference proteome</keyword>
<accession>A0A290WXR4</accession>
<sequence>MRTGLGMRSYESIIVEAELLALPPETVRVRLIEYASQAKGYDPKYPLDEEAEEALRLRRDPLIDLSLAQYGRYLDSIKPIFHCNPPGSAVRLATLANQNFRNGFLSHFPSGLFGDPEDQIQWFINAEKVELEALFSNPTLEDRFLRSVLEQEAEFAKVPEDRFRYIVSILAYNPRMSTERQSDYMDGQDEYNYESVFDAAWTLADKVEPTSQWAHALSWLYANTLRKAPYKMKPLEIAERWRPDPTNVEIMAKEVTEASPGFLSQYEMVRAGLARLAGENNDKLLQDLLTHEDRAFRAAAYIDYPLTQEMIDAAYEKDGEMAFQYSIGNEHLWRTTDGREMLRSLAWIVNEADGSGHLDAPNQFRSTEAHMEKLHPDWFKDEPSKPQDVEGAVNPDDVPATRADLAQAFVLLKNEMDNNKVVKRLDWVFWITLFIAAYLVVKIQ</sequence>
<dbReference type="KEGG" id="jsv:CNX70_16980"/>
<evidence type="ECO:0000313" key="2">
    <source>
        <dbReference type="Proteomes" id="UP000218437"/>
    </source>
</evidence>
<organism evidence="1 2">
    <name type="scientific">Janthinobacterium svalbardensis</name>
    <dbReference type="NCBI Taxonomy" id="368607"/>
    <lineage>
        <taxon>Bacteria</taxon>
        <taxon>Pseudomonadati</taxon>
        <taxon>Pseudomonadota</taxon>
        <taxon>Betaproteobacteria</taxon>
        <taxon>Burkholderiales</taxon>
        <taxon>Oxalobacteraceae</taxon>
        <taxon>Janthinobacterium</taxon>
    </lineage>
</organism>
<reference evidence="1 2" key="1">
    <citation type="submission" date="2017-09" db="EMBL/GenBank/DDBJ databases">
        <title>Complete genome sequence of Janthinobacterium svalbardensis PAMC 27463.</title>
        <authorList>
            <person name="Cho Y.-J."/>
            <person name="Cho A."/>
            <person name="Kim O.-S."/>
            <person name="Lee J.-I."/>
        </authorList>
    </citation>
    <scope>NUCLEOTIDE SEQUENCE [LARGE SCALE GENOMIC DNA]</scope>
    <source>
        <strain evidence="1 2">PAMC 27463</strain>
    </source>
</reference>
<evidence type="ECO:0000313" key="1">
    <source>
        <dbReference type="EMBL" id="ATD61667.1"/>
    </source>
</evidence>
<proteinExistence type="predicted"/>